<comment type="caution">
    <text evidence="23">The sequence shown here is derived from an EMBL/GenBank/DDBJ whole genome shotgun (WGS) entry which is preliminary data.</text>
</comment>
<dbReference type="GO" id="GO:0070573">
    <property type="term" value="F:metallodipeptidase activity"/>
    <property type="evidence" value="ECO:0007669"/>
    <property type="project" value="InterPro"/>
</dbReference>
<dbReference type="GO" id="GO:0005764">
    <property type="term" value="C:lysosome"/>
    <property type="evidence" value="ECO:0007669"/>
    <property type="project" value="UniProtKB-SubCell"/>
</dbReference>
<evidence type="ECO:0000256" key="11">
    <source>
        <dbReference type="ARBA" id="ARBA00022801"/>
    </source>
</evidence>
<dbReference type="Gene3D" id="3.50.30.30">
    <property type="match status" value="2"/>
</dbReference>
<keyword evidence="13" id="KW-0862">Zinc</keyword>
<evidence type="ECO:0000313" key="23">
    <source>
        <dbReference type="EMBL" id="TYA57494.1"/>
    </source>
</evidence>
<keyword evidence="18" id="KW-0458">Lysosome</keyword>
<sequence>MKILFKILFITLLFVGLSATSQSTSQGLSKINTEGFQKSQVMSLISDLSDVYAPRLTGTNQYYTAAEWAKLTMENWGIDKVYFENYCDDCMGWEVKSFNVEMIEPAYMKIQAYPYAWTESSNGTQIGDLIWIQNWSDLEQIKKQWRGKLQGKTILIGAAPEKNMLFDPLSTRFTEDQIEEAEKSIVPTPNNPLSHNAGDLDLIGNLDLIFESMVKKDDTFFAFLKTEGALSILGTTPFFPGVIHPSGTYNYKESDEKPIPYFAISPENFGKLSRLTQRNKNPKIKFHLDSELYLNPKNNVNIIAEITGSDPKLKDEVVMIGAHFDTWHPASGATDNGAGSAVMMEVMRIIKASGLKPKRTIRIALWGGEEQAFLGSLAYAEKHYGKVKETTRKKEVENISAYINMDNGAGQMRGIYLQGNEAVRPIFENMLEPYAYLDVNNLTIQNTDFTDHDVFDYYKIPGFQIIQDPLNYSTVTHHTNLDHLEYVPERDMMINATVIAALVYQIAQRDSRLPRED</sequence>
<evidence type="ECO:0000256" key="8">
    <source>
        <dbReference type="ARBA" id="ARBA00022670"/>
    </source>
</evidence>
<reference evidence="23 24" key="1">
    <citation type="submission" date="2019-08" db="EMBL/GenBank/DDBJ databases">
        <title>Formosa sediminis sp. nov., isolated from marine sediment.</title>
        <authorList>
            <person name="Cao W.R."/>
        </authorList>
    </citation>
    <scope>NUCLEOTIDE SEQUENCE [LARGE SCALE GENOMIC DNA]</scope>
    <source>
        <strain evidence="23 24">1494</strain>
    </source>
</reference>
<dbReference type="PANTHER" id="PTHR12053">
    <property type="entry name" value="PROTEASE FAMILY M28 PLASMA GLUTAMATE CARBOXYPEPTIDASE-RELATED"/>
    <property type="match status" value="1"/>
</dbReference>
<evidence type="ECO:0000256" key="1">
    <source>
        <dbReference type="ARBA" id="ARBA00004240"/>
    </source>
</evidence>
<comment type="subunit">
    <text evidence="19">Homodimer. The monomeric form is inactive while the homodimer is active.</text>
</comment>
<evidence type="ECO:0000256" key="21">
    <source>
        <dbReference type="SAM" id="SignalP"/>
    </source>
</evidence>
<evidence type="ECO:0000256" key="16">
    <source>
        <dbReference type="ARBA" id="ARBA00023145"/>
    </source>
</evidence>
<evidence type="ECO:0000313" key="24">
    <source>
        <dbReference type="Proteomes" id="UP000324550"/>
    </source>
</evidence>
<keyword evidence="8" id="KW-0645">Protease</keyword>
<protein>
    <recommendedName>
        <fullName evidence="5">Carboxypeptidase Q</fullName>
    </recommendedName>
    <alternativeName>
        <fullName evidence="20">Plasma glutamate carboxypeptidase</fullName>
    </alternativeName>
</protein>
<name>A0A5D0GEW8_9FLAO</name>
<keyword evidence="6" id="KW-0964">Secreted</keyword>
<dbReference type="GO" id="GO:0005576">
    <property type="term" value="C:extracellular region"/>
    <property type="evidence" value="ECO:0007669"/>
    <property type="project" value="UniProtKB-SubCell"/>
</dbReference>
<dbReference type="OrthoDB" id="9769665at2"/>
<evidence type="ECO:0000256" key="5">
    <source>
        <dbReference type="ARBA" id="ARBA00014116"/>
    </source>
</evidence>
<keyword evidence="9" id="KW-0479">Metal-binding</keyword>
<evidence type="ECO:0000256" key="14">
    <source>
        <dbReference type="ARBA" id="ARBA00023034"/>
    </source>
</evidence>
<evidence type="ECO:0000256" key="4">
    <source>
        <dbReference type="ARBA" id="ARBA00004613"/>
    </source>
</evidence>
<dbReference type="GO" id="GO:0004180">
    <property type="term" value="F:carboxypeptidase activity"/>
    <property type="evidence" value="ECO:0007669"/>
    <property type="project" value="UniProtKB-KW"/>
</dbReference>
<organism evidence="23 24">
    <name type="scientific">Formosa maritima</name>
    <dbReference type="NCBI Taxonomy" id="2592046"/>
    <lineage>
        <taxon>Bacteria</taxon>
        <taxon>Pseudomonadati</taxon>
        <taxon>Bacteroidota</taxon>
        <taxon>Flavobacteriia</taxon>
        <taxon>Flavobacteriales</taxon>
        <taxon>Flavobacteriaceae</taxon>
        <taxon>Formosa</taxon>
    </lineage>
</organism>
<keyword evidence="10 21" id="KW-0732">Signal</keyword>
<keyword evidence="7" id="KW-0121">Carboxypeptidase</keyword>
<dbReference type="Pfam" id="PF04389">
    <property type="entry name" value="Peptidase_M28"/>
    <property type="match status" value="1"/>
</dbReference>
<gene>
    <name evidence="23" type="ORF">FVF61_04510</name>
</gene>
<dbReference type="InterPro" id="IPR039866">
    <property type="entry name" value="CPQ"/>
</dbReference>
<evidence type="ECO:0000256" key="6">
    <source>
        <dbReference type="ARBA" id="ARBA00022525"/>
    </source>
</evidence>
<proteinExistence type="predicted"/>
<dbReference type="SUPFAM" id="SSF53187">
    <property type="entry name" value="Zn-dependent exopeptidases"/>
    <property type="match status" value="1"/>
</dbReference>
<evidence type="ECO:0000256" key="10">
    <source>
        <dbReference type="ARBA" id="ARBA00022729"/>
    </source>
</evidence>
<evidence type="ECO:0000256" key="19">
    <source>
        <dbReference type="ARBA" id="ARBA00025833"/>
    </source>
</evidence>
<keyword evidence="24" id="KW-1185">Reference proteome</keyword>
<comment type="subcellular location">
    <subcellularLocation>
        <location evidence="1">Endoplasmic reticulum</location>
    </subcellularLocation>
    <subcellularLocation>
        <location evidence="3">Golgi apparatus</location>
    </subcellularLocation>
    <subcellularLocation>
        <location evidence="2">Lysosome</location>
    </subcellularLocation>
    <subcellularLocation>
        <location evidence="4">Secreted</location>
    </subcellularLocation>
</comment>
<keyword evidence="17" id="KW-0325">Glycoprotein</keyword>
<evidence type="ECO:0000256" key="7">
    <source>
        <dbReference type="ARBA" id="ARBA00022645"/>
    </source>
</evidence>
<dbReference type="Gene3D" id="3.40.630.10">
    <property type="entry name" value="Zn peptidases"/>
    <property type="match status" value="2"/>
</dbReference>
<feature type="chain" id="PRO_5022891936" description="Carboxypeptidase Q" evidence="21">
    <location>
        <begin position="22"/>
        <end position="517"/>
    </location>
</feature>
<evidence type="ECO:0000256" key="12">
    <source>
        <dbReference type="ARBA" id="ARBA00022824"/>
    </source>
</evidence>
<evidence type="ECO:0000256" key="17">
    <source>
        <dbReference type="ARBA" id="ARBA00023180"/>
    </source>
</evidence>
<keyword evidence="16" id="KW-0865">Zymogen</keyword>
<dbReference type="GO" id="GO:0006508">
    <property type="term" value="P:proteolysis"/>
    <property type="evidence" value="ECO:0007669"/>
    <property type="project" value="UniProtKB-KW"/>
</dbReference>
<evidence type="ECO:0000256" key="18">
    <source>
        <dbReference type="ARBA" id="ARBA00023228"/>
    </source>
</evidence>
<dbReference type="EMBL" id="VSFC01000022">
    <property type="protein sequence ID" value="TYA57494.1"/>
    <property type="molecule type" value="Genomic_DNA"/>
</dbReference>
<keyword evidence="15" id="KW-0482">Metalloprotease</keyword>
<dbReference type="Proteomes" id="UP000324550">
    <property type="component" value="Unassembled WGS sequence"/>
</dbReference>
<keyword evidence="14" id="KW-0333">Golgi apparatus</keyword>
<accession>A0A5D0GEW8</accession>
<feature type="signal peptide" evidence="21">
    <location>
        <begin position="1"/>
        <end position="21"/>
    </location>
</feature>
<evidence type="ECO:0000256" key="20">
    <source>
        <dbReference type="ARBA" id="ARBA00033328"/>
    </source>
</evidence>
<dbReference type="GO" id="GO:0046872">
    <property type="term" value="F:metal ion binding"/>
    <property type="evidence" value="ECO:0007669"/>
    <property type="project" value="UniProtKB-KW"/>
</dbReference>
<dbReference type="PANTHER" id="PTHR12053:SF3">
    <property type="entry name" value="CARBOXYPEPTIDASE Q"/>
    <property type="match status" value="1"/>
</dbReference>
<evidence type="ECO:0000256" key="3">
    <source>
        <dbReference type="ARBA" id="ARBA00004555"/>
    </source>
</evidence>
<evidence type="ECO:0000256" key="9">
    <source>
        <dbReference type="ARBA" id="ARBA00022723"/>
    </source>
</evidence>
<keyword evidence="12" id="KW-0256">Endoplasmic reticulum</keyword>
<keyword evidence="11 23" id="KW-0378">Hydrolase</keyword>
<dbReference type="AlphaFoldDB" id="A0A5D0GEW8"/>
<dbReference type="RefSeq" id="WP_148453815.1">
    <property type="nucleotide sequence ID" value="NZ_VSFC01000022.1"/>
</dbReference>
<evidence type="ECO:0000256" key="2">
    <source>
        <dbReference type="ARBA" id="ARBA00004371"/>
    </source>
</evidence>
<evidence type="ECO:0000256" key="13">
    <source>
        <dbReference type="ARBA" id="ARBA00022833"/>
    </source>
</evidence>
<feature type="domain" description="Peptidase M28" evidence="22">
    <location>
        <begin position="301"/>
        <end position="502"/>
    </location>
</feature>
<evidence type="ECO:0000256" key="15">
    <source>
        <dbReference type="ARBA" id="ARBA00023049"/>
    </source>
</evidence>
<evidence type="ECO:0000259" key="22">
    <source>
        <dbReference type="Pfam" id="PF04389"/>
    </source>
</evidence>
<dbReference type="InterPro" id="IPR007484">
    <property type="entry name" value="Peptidase_M28"/>
</dbReference>